<dbReference type="PANTHER" id="PTHR23025:SF4">
    <property type="entry name" value="ALPHA_BETA HYDROLASE FOLD-3 DOMAIN-CONTAINING PROTEIN"/>
    <property type="match status" value="1"/>
</dbReference>
<keyword evidence="2" id="KW-0378">Hydrolase</keyword>
<dbReference type="GO" id="GO:0016787">
    <property type="term" value="F:hydrolase activity"/>
    <property type="evidence" value="ECO:0007669"/>
    <property type="project" value="UniProtKB-KW"/>
</dbReference>
<dbReference type="SUPFAM" id="SSF53474">
    <property type="entry name" value="alpha/beta-Hydrolases"/>
    <property type="match status" value="1"/>
</dbReference>
<sequence>PLVVILHGGGFCLGCLDIEDVHCRSYCKETRATVVNVDYRLAPEHPFPASVKDCWDVVQWLAKNAYTHQLIRANPCNGFILGGNSAGGNMSAVISTLARDSGLSPPLTGLCLQIPGVMDAKRPPREYAHEMRSWGQNSDAPVLSIKACEALVAAYKPDLGSRLINLYSEREPVSRAGLPPVFIQVCGLDPLRDEALIFERELRTVHKTPTRLMVYPGLPHGFWGFFPQLKATAKWWRETIGGLKWLLERR</sequence>
<evidence type="ECO:0000313" key="3">
    <source>
        <dbReference type="Proteomes" id="UP001363622"/>
    </source>
</evidence>
<feature type="non-terminal residue" evidence="2">
    <location>
        <position position="250"/>
    </location>
</feature>
<dbReference type="Proteomes" id="UP001363622">
    <property type="component" value="Unassembled WGS sequence"/>
</dbReference>
<dbReference type="InterPro" id="IPR029058">
    <property type="entry name" value="AB_hydrolase_fold"/>
</dbReference>
<reference evidence="2 3" key="1">
    <citation type="submission" date="2024-04" db="EMBL/GenBank/DDBJ databases">
        <title>Phyllosticta paracitricarpa is synonymous to the EU quarantine fungus P. citricarpa based on phylogenomic analyses.</title>
        <authorList>
            <consortium name="Lawrence Berkeley National Laboratory"/>
            <person name="Van Ingen-Buijs V.A."/>
            <person name="Van Westerhoven A.C."/>
            <person name="Haridas S."/>
            <person name="Skiadas P."/>
            <person name="Martin F."/>
            <person name="Groenewald J.Z."/>
            <person name="Crous P.W."/>
            <person name="Seidl M.F."/>
        </authorList>
    </citation>
    <scope>NUCLEOTIDE SEQUENCE [LARGE SCALE GENOMIC DNA]</scope>
    <source>
        <strain evidence="2 3">CBS 123371</strain>
    </source>
</reference>
<feature type="domain" description="Alpha/beta hydrolase fold-3" evidence="1">
    <location>
        <begin position="3"/>
        <end position="223"/>
    </location>
</feature>
<accession>A0ABR1KXP3</accession>
<name>A0ABR1KXP3_9PEZI</name>
<feature type="non-terminal residue" evidence="2">
    <location>
        <position position="1"/>
    </location>
</feature>
<protein>
    <submittedName>
        <fullName evidence="2">Alpha/beta hydrolase fold-3</fullName>
    </submittedName>
</protein>
<dbReference type="PANTHER" id="PTHR23025">
    <property type="entry name" value="TRIACYLGLYCEROL LIPASE"/>
    <property type="match status" value="1"/>
</dbReference>
<dbReference type="InterPro" id="IPR013094">
    <property type="entry name" value="AB_hydrolase_3"/>
</dbReference>
<evidence type="ECO:0000313" key="2">
    <source>
        <dbReference type="EMBL" id="KAK7523385.1"/>
    </source>
</evidence>
<comment type="caution">
    <text evidence="2">The sequence shown here is derived from an EMBL/GenBank/DDBJ whole genome shotgun (WGS) entry which is preliminary data.</text>
</comment>
<dbReference type="EMBL" id="JBBPHU010000001">
    <property type="protein sequence ID" value="KAK7523385.1"/>
    <property type="molecule type" value="Genomic_DNA"/>
</dbReference>
<evidence type="ECO:0000259" key="1">
    <source>
        <dbReference type="Pfam" id="PF07859"/>
    </source>
</evidence>
<proteinExistence type="predicted"/>
<dbReference type="Gene3D" id="3.40.50.1820">
    <property type="entry name" value="alpha/beta hydrolase"/>
    <property type="match status" value="1"/>
</dbReference>
<dbReference type="Pfam" id="PF07859">
    <property type="entry name" value="Abhydrolase_3"/>
    <property type="match status" value="1"/>
</dbReference>
<organism evidence="2 3">
    <name type="scientific">Phyllosticta citriasiana</name>
    <dbReference type="NCBI Taxonomy" id="595635"/>
    <lineage>
        <taxon>Eukaryota</taxon>
        <taxon>Fungi</taxon>
        <taxon>Dikarya</taxon>
        <taxon>Ascomycota</taxon>
        <taxon>Pezizomycotina</taxon>
        <taxon>Dothideomycetes</taxon>
        <taxon>Dothideomycetes incertae sedis</taxon>
        <taxon>Botryosphaeriales</taxon>
        <taxon>Phyllostictaceae</taxon>
        <taxon>Phyllosticta</taxon>
    </lineage>
</organism>
<keyword evidence="3" id="KW-1185">Reference proteome</keyword>
<gene>
    <name evidence="2" type="ORF">IWZ03DRAFT_297630</name>
</gene>